<evidence type="ECO:0000313" key="4">
    <source>
        <dbReference type="Proteomes" id="UP000002156"/>
    </source>
</evidence>
<evidence type="ECO:0000313" key="3">
    <source>
        <dbReference type="EMBL" id="ABY95338.1"/>
    </source>
</evidence>
<feature type="domain" description="PTS EIIA type-2" evidence="2">
    <location>
        <begin position="1"/>
        <end position="141"/>
    </location>
</feature>
<name>B0KBP3_THEP3</name>
<organism evidence="3 4">
    <name type="scientific">Thermoanaerobacter pseudethanolicus (strain ATCC 33223 / 39E)</name>
    <name type="common">Clostridium thermohydrosulfuricum</name>
    <dbReference type="NCBI Taxonomy" id="340099"/>
    <lineage>
        <taxon>Bacteria</taxon>
        <taxon>Bacillati</taxon>
        <taxon>Bacillota</taxon>
        <taxon>Clostridia</taxon>
        <taxon>Thermoanaerobacterales</taxon>
        <taxon>Thermoanaerobacteraceae</taxon>
        <taxon>Thermoanaerobacter</taxon>
    </lineage>
</organism>
<dbReference type="Proteomes" id="UP000002156">
    <property type="component" value="Chromosome"/>
</dbReference>
<protein>
    <recommendedName>
        <fullName evidence="2">PTS EIIA type-2 domain-containing protein</fullName>
    </recommendedName>
</protein>
<feature type="coiled-coil region" evidence="1">
    <location>
        <begin position="118"/>
        <end position="145"/>
    </location>
</feature>
<dbReference type="InterPro" id="IPR016152">
    <property type="entry name" value="PTrfase/Anion_transptr"/>
</dbReference>
<dbReference type="eggNOG" id="COG1762">
    <property type="taxonomic scope" value="Bacteria"/>
</dbReference>
<sequence>MTVKGEKSTQIIEYILKNLIDKNLISENQKEQIKERLLKRESLGKIVLPNKGFVIYHCTIENIDFPLVVVGKVIEEVKMKNLVGDYEKIRTAFLMVAPEGDREGIEVLGDLSMSLIEREDLVNTLNEAQSQKEVKEKIKEVLLKKFYEEIKRII</sequence>
<dbReference type="InterPro" id="IPR002178">
    <property type="entry name" value="PTS_EIIA_type-2_dom"/>
</dbReference>
<dbReference type="InterPro" id="IPR051541">
    <property type="entry name" value="PTS_SugarTrans_NitroReg"/>
</dbReference>
<reference evidence="4" key="1">
    <citation type="submission" date="2008-01" db="EMBL/GenBank/DDBJ databases">
        <title>Complete sequence of Thermoanaerobacter pseudethanolicus 39E.</title>
        <authorList>
            <person name="Copeland A."/>
            <person name="Lucas S."/>
            <person name="Lapidus A."/>
            <person name="Barry K."/>
            <person name="Glavina del Rio T."/>
            <person name="Dalin E."/>
            <person name="Tice H."/>
            <person name="Pitluck S."/>
            <person name="Bruce D."/>
            <person name="Goodwin L."/>
            <person name="Saunders E."/>
            <person name="Brettin T."/>
            <person name="Detter J.C."/>
            <person name="Han C."/>
            <person name="Schmutz J."/>
            <person name="Larimer F."/>
            <person name="Land M."/>
            <person name="Hauser L."/>
            <person name="Kyrpides N."/>
            <person name="Lykidis A."/>
            <person name="Hemme C."/>
            <person name="Fields M.W."/>
            <person name="He Z."/>
            <person name="Zhou J."/>
            <person name="Richardson P."/>
        </authorList>
    </citation>
    <scope>NUCLEOTIDE SEQUENCE [LARGE SCALE GENOMIC DNA]</scope>
    <source>
        <strain evidence="4">ATCC 33223 / DSM 2355 / 39E</strain>
    </source>
</reference>
<dbReference type="HOGENOM" id="CLU_1703403_0_0_9"/>
<dbReference type="PROSITE" id="PS51094">
    <property type="entry name" value="PTS_EIIA_TYPE_2"/>
    <property type="match status" value="1"/>
</dbReference>
<dbReference type="Pfam" id="PF00359">
    <property type="entry name" value="PTS_EIIA_2"/>
    <property type="match status" value="1"/>
</dbReference>
<keyword evidence="1" id="KW-0175">Coiled coil</keyword>
<evidence type="ECO:0000256" key="1">
    <source>
        <dbReference type="SAM" id="Coils"/>
    </source>
</evidence>
<dbReference type="PANTHER" id="PTHR47738">
    <property type="entry name" value="PTS SYSTEM FRUCTOSE-LIKE EIIA COMPONENT-RELATED"/>
    <property type="match status" value="1"/>
</dbReference>
<gene>
    <name evidence="3" type="ordered locus">Teth39_1701</name>
</gene>
<dbReference type="SUPFAM" id="SSF55804">
    <property type="entry name" value="Phoshotransferase/anion transport protein"/>
    <property type="match status" value="1"/>
</dbReference>
<dbReference type="PANTHER" id="PTHR47738:SF2">
    <property type="entry name" value="PTS SYSTEM FRUCTOSE-LIKE EIIA COMPONENT"/>
    <property type="match status" value="1"/>
</dbReference>
<proteinExistence type="predicted"/>
<dbReference type="STRING" id="340099.Teth39_1701"/>
<dbReference type="Gene3D" id="3.40.930.10">
    <property type="entry name" value="Mannitol-specific EII, Chain A"/>
    <property type="match status" value="1"/>
</dbReference>
<dbReference type="EMBL" id="CP000924">
    <property type="protein sequence ID" value="ABY95338.1"/>
    <property type="molecule type" value="Genomic_DNA"/>
</dbReference>
<accession>B0KBP3</accession>
<keyword evidence="4" id="KW-1185">Reference proteome</keyword>
<dbReference type="AlphaFoldDB" id="B0KBP3"/>
<dbReference type="KEGG" id="tpd:Teth39_1701"/>
<evidence type="ECO:0000259" key="2">
    <source>
        <dbReference type="PROSITE" id="PS51094"/>
    </source>
</evidence>